<evidence type="ECO:0000313" key="1">
    <source>
        <dbReference type="Proteomes" id="UP000694846"/>
    </source>
</evidence>
<proteinExistence type="predicted"/>
<gene>
    <name evidence="2" type="primary">LOC112685536</name>
</gene>
<organism evidence="1 2">
    <name type="scientific">Sipha flava</name>
    <name type="common">yellow sugarcane aphid</name>
    <dbReference type="NCBI Taxonomy" id="143950"/>
    <lineage>
        <taxon>Eukaryota</taxon>
        <taxon>Metazoa</taxon>
        <taxon>Ecdysozoa</taxon>
        <taxon>Arthropoda</taxon>
        <taxon>Hexapoda</taxon>
        <taxon>Insecta</taxon>
        <taxon>Pterygota</taxon>
        <taxon>Neoptera</taxon>
        <taxon>Paraneoptera</taxon>
        <taxon>Hemiptera</taxon>
        <taxon>Sternorrhyncha</taxon>
        <taxon>Aphidomorpha</taxon>
        <taxon>Aphidoidea</taxon>
        <taxon>Aphididae</taxon>
        <taxon>Sipha</taxon>
    </lineage>
</organism>
<keyword evidence="1" id="KW-1185">Reference proteome</keyword>
<dbReference type="RefSeq" id="XP_025413239.1">
    <property type="nucleotide sequence ID" value="XM_025557454.1"/>
</dbReference>
<accession>A0A8B8FQM1</accession>
<evidence type="ECO:0000313" key="2">
    <source>
        <dbReference type="RefSeq" id="XP_025413239.1"/>
    </source>
</evidence>
<dbReference type="Proteomes" id="UP000694846">
    <property type="component" value="Unplaced"/>
</dbReference>
<dbReference type="AlphaFoldDB" id="A0A8B8FQM1"/>
<dbReference type="OrthoDB" id="8189406at2759"/>
<protein>
    <submittedName>
        <fullName evidence="2">Uncharacterized protein LOC112685536 isoform X2</fullName>
    </submittedName>
</protein>
<dbReference type="GeneID" id="112685536"/>
<sequence length="299" mass="33632">MYDDMRVCNKYTGGVQIQRNVRNGQTINDGSVTATLGDDPACTVARERGIHDGKFSGNSVAEVRDGHLLIRWDGPAGYCWKLLLRYLNLTPSEHATYGFNLVRPGCGSPIVTVVVDTETDYHHWITTIAGQLLSQTPLENVKYLDILGIVSDHTPCRQYSLSSSAPVSASKPKKTNLDMQEVNNNQTLSYRTGTRMFKKNVSHLPDLIRECEQSRRSPANEFSDLTPVKQKRMMFEGSLMCPSKSVDNLHHISPSTAKIKSKSMYNLDLSAVPVKDICRYFESRFNVNEKNTIQFRSLH</sequence>
<reference evidence="2" key="1">
    <citation type="submission" date="2025-08" db="UniProtKB">
        <authorList>
            <consortium name="RefSeq"/>
        </authorList>
    </citation>
    <scope>IDENTIFICATION</scope>
    <source>
        <tissue evidence="2">Whole body</tissue>
    </source>
</reference>
<name>A0A8B8FQM1_9HEMI</name>